<sequence>MNEKDKLRIGDSDRELVSRLLKAAVDDGRLSLAEYDERLQQVYEAKTVGDLTPITNDLMGTGRGVLAVSESGELRPQTPQFRQARHRGTPAWIKWIWFAWGVPVAVCTTIWLIMFLTTNGEATYLWPLWVAGPLGAVMGAITLMERTLIRPTLIQQDRRRVEAEASKQ</sequence>
<organism evidence="3 4">
    <name type="scientific">Stackebrandtia endophytica</name>
    <dbReference type="NCBI Taxonomy" id="1496996"/>
    <lineage>
        <taxon>Bacteria</taxon>
        <taxon>Bacillati</taxon>
        <taxon>Actinomycetota</taxon>
        <taxon>Actinomycetes</taxon>
        <taxon>Glycomycetales</taxon>
        <taxon>Glycomycetaceae</taxon>
        <taxon>Stackebrandtia</taxon>
    </lineage>
</organism>
<dbReference type="InterPro" id="IPR012551">
    <property type="entry name" value="DUF1707_SHOCT-like"/>
</dbReference>
<keyword evidence="1" id="KW-0472">Membrane</keyword>
<dbReference type="PANTHER" id="PTHR40763:SF4">
    <property type="entry name" value="DUF1707 DOMAIN-CONTAINING PROTEIN"/>
    <property type="match status" value="1"/>
</dbReference>
<evidence type="ECO:0000313" key="4">
    <source>
        <dbReference type="Proteomes" id="UP000317043"/>
    </source>
</evidence>
<dbReference type="Pfam" id="PF08044">
    <property type="entry name" value="DUF1707"/>
    <property type="match status" value="1"/>
</dbReference>
<dbReference type="AlphaFoldDB" id="A0A543AZU1"/>
<keyword evidence="1" id="KW-1133">Transmembrane helix</keyword>
<dbReference type="OrthoDB" id="3748531at2"/>
<keyword evidence="4" id="KW-1185">Reference proteome</keyword>
<comment type="caution">
    <text evidence="3">The sequence shown here is derived from an EMBL/GenBank/DDBJ whole genome shotgun (WGS) entry which is preliminary data.</text>
</comment>
<evidence type="ECO:0000256" key="1">
    <source>
        <dbReference type="SAM" id="Phobius"/>
    </source>
</evidence>
<keyword evidence="1" id="KW-0812">Transmembrane</keyword>
<dbReference type="RefSeq" id="WP_142042044.1">
    <property type="nucleotide sequence ID" value="NZ_JBHTGS010000001.1"/>
</dbReference>
<dbReference type="Proteomes" id="UP000317043">
    <property type="component" value="Unassembled WGS sequence"/>
</dbReference>
<feature type="transmembrane region" description="Helical" evidence="1">
    <location>
        <begin position="124"/>
        <end position="144"/>
    </location>
</feature>
<dbReference type="EMBL" id="VFOW01000001">
    <property type="protein sequence ID" value="TQL78103.1"/>
    <property type="molecule type" value="Genomic_DNA"/>
</dbReference>
<dbReference type="PANTHER" id="PTHR40763">
    <property type="entry name" value="MEMBRANE PROTEIN-RELATED"/>
    <property type="match status" value="1"/>
</dbReference>
<proteinExistence type="predicted"/>
<gene>
    <name evidence="3" type="ORF">FB566_3680</name>
</gene>
<protein>
    <submittedName>
        <fullName evidence="3">Uncharacterized protein DUF1707</fullName>
    </submittedName>
</protein>
<feature type="transmembrane region" description="Helical" evidence="1">
    <location>
        <begin position="95"/>
        <end position="118"/>
    </location>
</feature>
<name>A0A543AZU1_9ACTN</name>
<accession>A0A543AZU1</accession>
<feature type="domain" description="DUF1707" evidence="2">
    <location>
        <begin position="7"/>
        <end position="58"/>
    </location>
</feature>
<reference evidence="3 4" key="1">
    <citation type="submission" date="2019-06" db="EMBL/GenBank/DDBJ databases">
        <title>Sequencing the genomes of 1000 actinobacteria strains.</title>
        <authorList>
            <person name="Klenk H.-P."/>
        </authorList>
    </citation>
    <scope>NUCLEOTIDE SEQUENCE [LARGE SCALE GENOMIC DNA]</scope>
    <source>
        <strain evidence="3 4">DSM 45928</strain>
    </source>
</reference>
<evidence type="ECO:0000313" key="3">
    <source>
        <dbReference type="EMBL" id="TQL78103.1"/>
    </source>
</evidence>
<dbReference type="InParanoid" id="A0A543AZU1"/>
<evidence type="ECO:0000259" key="2">
    <source>
        <dbReference type="Pfam" id="PF08044"/>
    </source>
</evidence>